<organism evidence="3 4">
    <name type="scientific">Paenibacillus shirakamiensis</name>
    <dbReference type="NCBI Taxonomy" id="1265935"/>
    <lineage>
        <taxon>Bacteria</taxon>
        <taxon>Bacillati</taxon>
        <taxon>Bacillota</taxon>
        <taxon>Bacilli</taxon>
        <taxon>Bacillales</taxon>
        <taxon>Paenibacillaceae</taxon>
        <taxon>Paenibacillus</taxon>
    </lineage>
</organism>
<dbReference type="Pfam" id="PF07859">
    <property type="entry name" value="Abhydrolase_3"/>
    <property type="match status" value="1"/>
</dbReference>
<dbReference type="RefSeq" id="WP_209858688.1">
    <property type="nucleotide sequence ID" value="NZ_JAGGLD010000001.1"/>
</dbReference>
<accession>A0ABS4JCD7</accession>
<reference evidence="3 4" key="1">
    <citation type="submission" date="2021-03" db="EMBL/GenBank/DDBJ databases">
        <title>Genomic Encyclopedia of Type Strains, Phase IV (KMG-IV): sequencing the most valuable type-strain genomes for metagenomic binning, comparative biology and taxonomic classification.</title>
        <authorList>
            <person name="Goeker M."/>
        </authorList>
    </citation>
    <scope>NUCLEOTIDE SEQUENCE [LARGE SCALE GENOMIC DNA]</scope>
    <source>
        <strain evidence="3 4">DSM 26806</strain>
    </source>
</reference>
<dbReference type="InterPro" id="IPR029058">
    <property type="entry name" value="AB_hydrolase_fold"/>
</dbReference>
<dbReference type="PANTHER" id="PTHR48081:SF8">
    <property type="entry name" value="ALPHA_BETA HYDROLASE FOLD-3 DOMAIN-CONTAINING PROTEIN-RELATED"/>
    <property type="match status" value="1"/>
</dbReference>
<evidence type="ECO:0000259" key="2">
    <source>
        <dbReference type="Pfam" id="PF07859"/>
    </source>
</evidence>
<evidence type="ECO:0000313" key="4">
    <source>
        <dbReference type="Proteomes" id="UP001519288"/>
    </source>
</evidence>
<dbReference type="SUPFAM" id="SSF53474">
    <property type="entry name" value="alpha/beta-Hydrolases"/>
    <property type="match status" value="1"/>
</dbReference>
<proteinExistence type="predicted"/>
<dbReference type="PANTHER" id="PTHR48081">
    <property type="entry name" value="AB HYDROLASE SUPERFAMILY PROTEIN C4A8.06C"/>
    <property type="match status" value="1"/>
</dbReference>
<keyword evidence="4" id="KW-1185">Reference proteome</keyword>
<gene>
    <name evidence="3" type="ORF">J2Z69_000403</name>
</gene>
<protein>
    <submittedName>
        <fullName evidence="3">Acetyl esterase/lipase</fullName>
    </submittedName>
</protein>
<evidence type="ECO:0000256" key="1">
    <source>
        <dbReference type="ARBA" id="ARBA00022801"/>
    </source>
</evidence>
<comment type="caution">
    <text evidence="3">The sequence shown here is derived from an EMBL/GenBank/DDBJ whole genome shotgun (WGS) entry which is preliminary data.</text>
</comment>
<dbReference type="InterPro" id="IPR013094">
    <property type="entry name" value="AB_hydrolase_3"/>
</dbReference>
<dbReference type="InterPro" id="IPR050300">
    <property type="entry name" value="GDXG_lipolytic_enzyme"/>
</dbReference>
<evidence type="ECO:0000313" key="3">
    <source>
        <dbReference type="EMBL" id="MBP1999384.1"/>
    </source>
</evidence>
<feature type="domain" description="Alpha/beta hydrolase fold-3" evidence="2">
    <location>
        <begin position="75"/>
        <end position="280"/>
    </location>
</feature>
<sequence>MTGRTNKEELAKIRQYLQQNQSFQEPVERIRQNMDYAINFFPEIPDLCIETVYIDDLYGEWISVNKEMLESDAMILYFHGGGFVSGSCLTYRDLAARIARSSGVKVLVVEYRLAPEHPYPAANEDCMNTYLWLLNQRYESENMILGGDSIGGSLVLMTLLSLLELNKNLSAGTFLLSPHANLVRFDGESYTRNASIDPTGSIQTSQLILDRYLSYKTEPEQVPSILSPLSKELRGLPSLLIQVGGVEVLVSDAVRLAEKARKANVQVQLEVWEHMWSVFQMFAYQIPEAEQAIQNIGRFVRDNLHLS</sequence>
<dbReference type="Gene3D" id="3.40.50.1820">
    <property type="entry name" value="alpha/beta hydrolase"/>
    <property type="match status" value="1"/>
</dbReference>
<dbReference type="EMBL" id="JAGGLD010000001">
    <property type="protein sequence ID" value="MBP1999384.1"/>
    <property type="molecule type" value="Genomic_DNA"/>
</dbReference>
<keyword evidence="1" id="KW-0378">Hydrolase</keyword>
<name>A0ABS4JCD7_9BACL</name>
<dbReference type="Proteomes" id="UP001519288">
    <property type="component" value="Unassembled WGS sequence"/>
</dbReference>